<name>A0A7S0XF94_9CHLO</name>
<feature type="region of interest" description="Disordered" evidence="1">
    <location>
        <begin position="190"/>
        <end position="271"/>
    </location>
</feature>
<proteinExistence type="predicted"/>
<feature type="compositionally biased region" description="Basic and acidic residues" evidence="1">
    <location>
        <begin position="235"/>
        <end position="253"/>
    </location>
</feature>
<organism evidence="2">
    <name type="scientific">Mantoniella antarctica</name>
    <dbReference type="NCBI Taxonomy" id="81844"/>
    <lineage>
        <taxon>Eukaryota</taxon>
        <taxon>Viridiplantae</taxon>
        <taxon>Chlorophyta</taxon>
        <taxon>Mamiellophyceae</taxon>
        <taxon>Mamiellales</taxon>
        <taxon>Mamiellaceae</taxon>
        <taxon>Mantoniella</taxon>
    </lineage>
</organism>
<reference evidence="2" key="1">
    <citation type="submission" date="2021-01" db="EMBL/GenBank/DDBJ databases">
        <authorList>
            <person name="Corre E."/>
            <person name="Pelletier E."/>
            <person name="Niang G."/>
            <person name="Scheremetjew M."/>
            <person name="Finn R."/>
            <person name="Kale V."/>
            <person name="Holt S."/>
            <person name="Cochrane G."/>
            <person name="Meng A."/>
            <person name="Brown T."/>
            <person name="Cohen L."/>
        </authorList>
    </citation>
    <scope>NUCLEOTIDE SEQUENCE</scope>
    <source>
        <strain evidence="2">SL-175</strain>
    </source>
</reference>
<dbReference type="AlphaFoldDB" id="A0A7S0XF94"/>
<dbReference type="EMBL" id="HBFC01027484">
    <property type="protein sequence ID" value="CAD8714961.1"/>
    <property type="molecule type" value="Transcribed_RNA"/>
</dbReference>
<feature type="compositionally biased region" description="Polar residues" evidence="1">
    <location>
        <begin position="221"/>
        <end position="233"/>
    </location>
</feature>
<gene>
    <name evidence="2" type="ORF">MANT1106_LOCUS16541</name>
</gene>
<sequence>MNRETRSRAAQQLPLTRVSGAAASSVQTSPRPLPLVPLQPSQRLFRVPVSGDFVGQQRSWYRGETNVQVPRIAAKNLRPHPHRPHVVLDGACSRVPDLGSSRLTCAIHSANKSKVSPSRGPLMAEGVTAVSSPPLTSHSVATSSPIFQAPAARGVTAGEPRGGKSLRVSEAKKIHGLSSKPTCVDAIGKDVSQDRGHRRSHRAATAARSSRNHYHGYEHASGSSLPAQMSSPDDPTPRGDSREVAGSVRRVDDPPMWESIGPPRGKGGVSKSVSYQFQTTHNLAFNATTATVRTAPPGAHAHFRYRSNWEMGGDVPVDRERFRTTASDFQLGVQSVPTTPATSERISLSGRITKSHVPLSERPMANISRYGFWAASVGTSNAAYGGPYSSPVVPPASPPTPRGQKPPDKLQSLAWEESRKSVIPPLAMGSFVSTAHADFADPGKPPSRTQLPPRDGSRPLLYKSDTRLFDTTMSDSFRGFTAKNRLSQPLVRGLAANPKINKRFNSSMTGSGVVISL</sequence>
<accession>A0A7S0XF94</accession>
<evidence type="ECO:0000256" key="1">
    <source>
        <dbReference type="SAM" id="MobiDB-lite"/>
    </source>
</evidence>
<feature type="region of interest" description="Disordered" evidence="1">
    <location>
        <begin position="1"/>
        <end position="34"/>
    </location>
</feature>
<evidence type="ECO:0000313" key="2">
    <source>
        <dbReference type="EMBL" id="CAD8714961.1"/>
    </source>
</evidence>
<feature type="region of interest" description="Disordered" evidence="1">
    <location>
        <begin position="437"/>
        <end position="460"/>
    </location>
</feature>
<protein>
    <submittedName>
        <fullName evidence="2">Uncharacterized protein</fullName>
    </submittedName>
</protein>